<name>A0A2H4PGJ6_9CAUD</name>
<organism evidence="1 2">
    <name type="scientific">Escherichia phage DTL</name>
    <dbReference type="NCBI Taxonomy" id="2048061"/>
    <lineage>
        <taxon>Viruses</taxon>
        <taxon>Duplodnaviria</taxon>
        <taxon>Heunggongvirae</taxon>
        <taxon>Uroviricota</taxon>
        <taxon>Caudoviricetes</taxon>
        <taxon>Drexlerviridae</taxon>
        <taxon>Braunvirinae</taxon>
        <taxon>Loudonvirus</taxon>
        <taxon>Loudonvirus DTL</taxon>
    </lineage>
</organism>
<proteinExistence type="predicted"/>
<dbReference type="Proteomes" id="UP000241499">
    <property type="component" value="Segment"/>
</dbReference>
<accession>A0A2H4PGJ6</accession>
<evidence type="ECO:0000313" key="2">
    <source>
        <dbReference type="Proteomes" id="UP000241499"/>
    </source>
</evidence>
<keyword evidence="2" id="KW-1185">Reference proteome</keyword>
<dbReference type="EMBL" id="MG050172">
    <property type="protein sequence ID" value="ATW61779.1"/>
    <property type="molecule type" value="Genomic_DNA"/>
</dbReference>
<evidence type="ECO:0000313" key="1">
    <source>
        <dbReference type="EMBL" id="ATW61779.1"/>
    </source>
</evidence>
<sequence>MLGLYFQPEHYDLVHGQSGAKFRAIPIADWLPPDYVDVNAKTKDGKWVRIYYSPACGNLCMTDLDGKLAISADLIGYWLKEVE</sequence>
<reference evidence="1 2" key="1">
    <citation type="journal article" date="2017" name="J. Ind. Microbiol. Biotechnol.">
        <title>A novel bacteriophage (DTL-Phage) in an industrial fermentation process and CRISPR-based acquired resistance.</title>
        <authorList>
            <person name="Halter M.C."/>
            <person name="Zahn J.A."/>
        </authorList>
    </citation>
    <scope>NUCLEOTIDE SEQUENCE [LARGE SCALE GENOMIC DNA]</scope>
</reference>
<dbReference type="RefSeq" id="YP_009795692.1">
    <property type="nucleotide sequence ID" value="NC_047893.1"/>
</dbReference>
<protein>
    <submittedName>
        <fullName evidence="1">Uncharacterized protein</fullName>
    </submittedName>
</protein>
<dbReference type="KEGG" id="vg:54986056"/>
<dbReference type="GeneID" id="54986056"/>